<dbReference type="AlphaFoldDB" id="A0A3M0K1A6"/>
<reference evidence="1 2" key="1">
    <citation type="submission" date="2018-07" db="EMBL/GenBank/DDBJ databases">
        <title>A high quality draft genome assembly of the barn swallow (H. rustica rustica).</title>
        <authorList>
            <person name="Formenti G."/>
            <person name="Chiara M."/>
            <person name="Poveda L."/>
            <person name="Francoijs K.-J."/>
            <person name="Bonisoli-Alquati A."/>
            <person name="Canova L."/>
            <person name="Gianfranceschi L."/>
            <person name="Horner D.S."/>
            <person name="Saino N."/>
        </authorList>
    </citation>
    <scope>NUCLEOTIDE SEQUENCE [LARGE SCALE GENOMIC DNA]</scope>
    <source>
        <strain evidence="1">Chelidonia</strain>
        <tissue evidence="1">Blood</tissue>
    </source>
</reference>
<organism evidence="1 2">
    <name type="scientific">Hirundo rustica rustica</name>
    <dbReference type="NCBI Taxonomy" id="333673"/>
    <lineage>
        <taxon>Eukaryota</taxon>
        <taxon>Metazoa</taxon>
        <taxon>Chordata</taxon>
        <taxon>Craniata</taxon>
        <taxon>Vertebrata</taxon>
        <taxon>Euteleostomi</taxon>
        <taxon>Archelosauria</taxon>
        <taxon>Archosauria</taxon>
        <taxon>Dinosauria</taxon>
        <taxon>Saurischia</taxon>
        <taxon>Theropoda</taxon>
        <taxon>Coelurosauria</taxon>
        <taxon>Aves</taxon>
        <taxon>Neognathae</taxon>
        <taxon>Neoaves</taxon>
        <taxon>Telluraves</taxon>
        <taxon>Australaves</taxon>
        <taxon>Passeriformes</taxon>
        <taxon>Sylvioidea</taxon>
        <taxon>Hirundinidae</taxon>
        <taxon>Hirundo</taxon>
    </lineage>
</organism>
<dbReference type="Proteomes" id="UP000269221">
    <property type="component" value="Unassembled WGS sequence"/>
</dbReference>
<proteinExistence type="predicted"/>
<protein>
    <submittedName>
        <fullName evidence="1">Uncharacterized protein</fullName>
    </submittedName>
</protein>
<comment type="caution">
    <text evidence="1">The sequence shown here is derived from an EMBL/GenBank/DDBJ whole genome shotgun (WGS) entry which is preliminary data.</text>
</comment>
<name>A0A3M0K1A6_HIRRU</name>
<evidence type="ECO:0000313" key="2">
    <source>
        <dbReference type="Proteomes" id="UP000269221"/>
    </source>
</evidence>
<keyword evidence="2" id="KW-1185">Reference proteome</keyword>
<gene>
    <name evidence="1" type="ORF">DUI87_18225</name>
</gene>
<evidence type="ECO:0000313" key="1">
    <source>
        <dbReference type="EMBL" id="RMC05044.1"/>
    </source>
</evidence>
<accession>A0A3M0K1A6</accession>
<sequence length="99" mass="11270">MVLLRRKRFEGSKALSCFENDILESFILKDATLGGHLWIPPEKSVAINWKSSEVENRKPAVIPQWKRVTYGAEENANTEKTMTAMLLFAQMHCSLMKAS</sequence>
<dbReference type="EMBL" id="QRBI01000123">
    <property type="protein sequence ID" value="RMC05044.1"/>
    <property type="molecule type" value="Genomic_DNA"/>
</dbReference>